<proteinExistence type="predicted"/>
<accession>A0A3L9M1A2</accession>
<dbReference type="AlphaFoldDB" id="A0A3L9M1A2"/>
<keyword evidence="2" id="KW-1185">Reference proteome</keyword>
<evidence type="ECO:0000313" key="2">
    <source>
        <dbReference type="Proteomes" id="UP000275348"/>
    </source>
</evidence>
<dbReference type="OrthoDB" id="1406707at2"/>
<name>A0A3L9M1A2_9FLAO</name>
<comment type="caution">
    <text evidence="1">The sequence shown here is derived from an EMBL/GenBank/DDBJ whole genome shotgun (WGS) entry which is preliminary data.</text>
</comment>
<dbReference type="EMBL" id="RDOJ01000023">
    <property type="protein sequence ID" value="RLZ06662.1"/>
    <property type="molecule type" value="Genomic_DNA"/>
</dbReference>
<evidence type="ECO:0008006" key="3">
    <source>
        <dbReference type="Google" id="ProtNLM"/>
    </source>
</evidence>
<dbReference type="RefSeq" id="WP_121935586.1">
    <property type="nucleotide sequence ID" value="NZ_RDOJ01000023.1"/>
</dbReference>
<protein>
    <recommendedName>
        <fullName evidence="3">RiboL-PSP-HEPN domain-containing protein</fullName>
    </recommendedName>
</protein>
<dbReference type="Proteomes" id="UP000275348">
    <property type="component" value="Unassembled WGS sequence"/>
</dbReference>
<sequence length="253" mass="29450">MKIIENKPLTEFSKLPIQVQSTKKVDLTKSELPPNEQEELLKKLFQEIGKLKDSGKIILAQSSGSESYVMARIIPSKAKNNPLVFTEPNPVTIYYNCAIAHIETSLELQAKIINNSWSPIDLYNEFISFFSESFQGITQLLMSLEALFNQLIPDDIELNLNGKNLTKKDIEWQKFKEKYRYILPEISGINLFEDYNDDYQNIITLNDIRNDLIHLKSIRKENFTYYQALFKTLIDLDYKRFSNSVHKIITILQ</sequence>
<organism evidence="1 2">
    <name type="scientific">Faecalibacter macacae</name>
    <dbReference type="NCBI Taxonomy" id="1859289"/>
    <lineage>
        <taxon>Bacteria</taxon>
        <taxon>Pseudomonadati</taxon>
        <taxon>Bacteroidota</taxon>
        <taxon>Flavobacteriia</taxon>
        <taxon>Flavobacteriales</taxon>
        <taxon>Weeksellaceae</taxon>
        <taxon>Faecalibacter</taxon>
    </lineage>
</organism>
<gene>
    <name evidence="1" type="ORF">EAH69_12695</name>
</gene>
<reference evidence="1 2" key="1">
    <citation type="submission" date="2018-10" db="EMBL/GenBank/DDBJ databases">
        <authorList>
            <person name="Chen X."/>
        </authorList>
    </citation>
    <scope>NUCLEOTIDE SEQUENCE [LARGE SCALE GENOMIC DNA]</scope>
    <source>
        <strain evidence="1 2">YIM 102668</strain>
    </source>
</reference>
<evidence type="ECO:0000313" key="1">
    <source>
        <dbReference type="EMBL" id="RLZ06662.1"/>
    </source>
</evidence>